<dbReference type="EMBL" id="FOSK01000027">
    <property type="protein sequence ID" value="SFL24331.1"/>
    <property type="molecule type" value="Genomic_DNA"/>
</dbReference>
<organism evidence="2 3">
    <name type="scientific">Pseudovibrio ascidiaceicola</name>
    <dbReference type="NCBI Taxonomy" id="285279"/>
    <lineage>
        <taxon>Bacteria</taxon>
        <taxon>Pseudomonadati</taxon>
        <taxon>Pseudomonadota</taxon>
        <taxon>Alphaproteobacteria</taxon>
        <taxon>Hyphomicrobiales</taxon>
        <taxon>Stappiaceae</taxon>
        <taxon>Pseudovibrio</taxon>
    </lineage>
</organism>
<evidence type="ECO:0000313" key="2">
    <source>
        <dbReference type="EMBL" id="SFL24331.1"/>
    </source>
</evidence>
<reference evidence="2 3" key="1">
    <citation type="submission" date="2016-10" db="EMBL/GenBank/DDBJ databases">
        <authorList>
            <person name="Varghese N."/>
            <person name="Submissions S."/>
        </authorList>
    </citation>
    <scope>NUCLEOTIDE SEQUENCE [LARGE SCALE GENOMIC DNA]</scope>
    <source>
        <strain evidence="2 3">DSM 16392</strain>
    </source>
</reference>
<dbReference type="RefSeq" id="WP_208860672.1">
    <property type="nucleotide sequence ID" value="NZ_FOSK01000027.1"/>
</dbReference>
<evidence type="ECO:0000259" key="1">
    <source>
        <dbReference type="Pfam" id="PF13521"/>
    </source>
</evidence>
<accession>A0A1I4G5G8</accession>
<dbReference type="SUPFAM" id="SSF52540">
    <property type="entry name" value="P-loop containing nucleoside triphosphate hydrolases"/>
    <property type="match status" value="1"/>
</dbReference>
<dbReference type="Pfam" id="PF13521">
    <property type="entry name" value="AAA_28"/>
    <property type="match status" value="1"/>
</dbReference>
<protein>
    <submittedName>
        <fullName evidence="2">Predicted ATPase</fullName>
    </submittedName>
</protein>
<feature type="domain" description="NadR/Ttd14 AAA" evidence="1">
    <location>
        <begin position="3"/>
        <end position="167"/>
    </location>
</feature>
<sequence length="181" mass="20223">MNFVITGASGAGKSTLLEYLKSLGYACREEVGRQLVREQRAIGGSALPDQDCVAFRDLLFEHSIAAFDQRMVRSDEPVFHDRSFLEAIAYSAIIGASVPQSMVIAAQKRRFASPVFVCAPWKEIFEHDAERTHGFDFACQDYAANVSVYRAYGYELVEVPQVCAEERARFVIERAGTRSLL</sequence>
<dbReference type="InterPro" id="IPR027417">
    <property type="entry name" value="P-loop_NTPase"/>
</dbReference>
<dbReference type="Gene3D" id="3.40.50.300">
    <property type="entry name" value="P-loop containing nucleotide triphosphate hydrolases"/>
    <property type="match status" value="1"/>
</dbReference>
<dbReference type="InterPro" id="IPR038727">
    <property type="entry name" value="NadR/Ttd14_AAA_dom"/>
</dbReference>
<comment type="caution">
    <text evidence="2">The sequence shown here is derived from an EMBL/GenBank/DDBJ whole genome shotgun (WGS) entry which is preliminary data.</text>
</comment>
<evidence type="ECO:0000313" key="3">
    <source>
        <dbReference type="Proteomes" id="UP000199598"/>
    </source>
</evidence>
<proteinExistence type="predicted"/>
<name>A0A1I4G5G8_9HYPH</name>
<gene>
    <name evidence="2" type="ORF">SAMN04488518_1272</name>
</gene>
<keyword evidence="3" id="KW-1185">Reference proteome</keyword>
<dbReference type="Proteomes" id="UP000199598">
    <property type="component" value="Unassembled WGS sequence"/>
</dbReference>